<dbReference type="Proteomes" id="UP000594638">
    <property type="component" value="Unassembled WGS sequence"/>
</dbReference>
<comment type="caution">
    <text evidence="1">The sequence shown here is derived from an EMBL/GenBank/DDBJ whole genome shotgun (WGS) entry which is preliminary data.</text>
</comment>
<dbReference type="EMBL" id="CACTIH010009836">
    <property type="protein sequence ID" value="CAA3033098.1"/>
    <property type="molecule type" value="Genomic_DNA"/>
</dbReference>
<dbReference type="AlphaFoldDB" id="A0A8S0VH28"/>
<gene>
    <name evidence="1" type="ORF">OLEA9_A030152</name>
</gene>
<evidence type="ECO:0000313" key="1">
    <source>
        <dbReference type="EMBL" id="CAA3033098.1"/>
    </source>
</evidence>
<sequence>MILVGHNINDKKFYIAAAFRKTDRKLLCIRDLIKDLTIYGVEDLKLEPAVEKALRMENGGAIESVKMKKRSLISSNFQSALPERSRNVGFLVIDVMANKNPPL</sequence>
<protein>
    <submittedName>
        <fullName evidence="1">Uncharacterized protein</fullName>
    </submittedName>
</protein>
<name>A0A8S0VH28_OLEEU</name>
<reference evidence="1 2" key="1">
    <citation type="submission" date="2019-12" db="EMBL/GenBank/DDBJ databases">
        <authorList>
            <person name="Alioto T."/>
            <person name="Alioto T."/>
            <person name="Gomez Garrido J."/>
        </authorList>
    </citation>
    <scope>NUCLEOTIDE SEQUENCE [LARGE SCALE GENOMIC DNA]</scope>
</reference>
<proteinExistence type="predicted"/>
<accession>A0A8S0VH28</accession>
<dbReference type="Gramene" id="OE9A030152T1">
    <property type="protein sequence ID" value="OE9A030152C1"/>
    <property type="gene ID" value="OE9A030152"/>
</dbReference>
<organism evidence="1 2">
    <name type="scientific">Olea europaea subsp. europaea</name>
    <dbReference type="NCBI Taxonomy" id="158383"/>
    <lineage>
        <taxon>Eukaryota</taxon>
        <taxon>Viridiplantae</taxon>
        <taxon>Streptophyta</taxon>
        <taxon>Embryophyta</taxon>
        <taxon>Tracheophyta</taxon>
        <taxon>Spermatophyta</taxon>
        <taxon>Magnoliopsida</taxon>
        <taxon>eudicotyledons</taxon>
        <taxon>Gunneridae</taxon>
        <taxon>Pentapetalae</taxon>
        <taxon>asterids</taxon>
        <taxon>lamiids</taxon>
        <taxon>Lamiales</taxon>
        <taxon>Oleaceae</taxon>
        <taxon>Oleeae</taxon>
        <taxon>Olea</taxon>
    </lineage>
</organism>
<evidence type="ECO:0000313" key="2">
    <source>
        <dbReference type="Proteomes" id="UP000594638"/>
    </source>
</evidence>
<keyword evidence="2" id="KW-1185">Reference proteome</keyword>